<evidence type="ECO:0000313" key="1">
    <source>
        <dbReference type="EMBL" id="CBH99828.1"/>
    </source>
</evidence>
<sequence>MAQPIRLTQPPRDPKQELLARLEAAPAEYAAALLDSYELLQALHESGLFTLARGALGAKEKFIETAAGAANTEEAIRATRNLILLGKMLAAVDPVVIEGIGVAVRDTFGSARSTPPDPPTLRSLVVNFLSRDMRRGLGLLNRFTRNLGYQLKLRTESNPPGKS</sequence>
<comment type="caution">
    <text evidence="1">The sequence shown here is derived from an EMBL/GenBank/DDBJ whole genome shotgun (WGS) entry which is preliminary data.</text>
</comment>
<proteinExistence type="predicted"/>
<protein>
    <recommendedName>
        <fullName evidence="2">DUF1641 domain-containing protein</fullName>
    </recommendedName>
</protein>
<evidence type="ECO:0008006" key="2">
    <source>
        <dbReference type="Google" id="ProtNLM"/>
    </source>
</evidence>
<name>E6PY19_9ZZZZ</name>
<organism evidence="1">
    <name type="scientific">mine drainage metagenome</name>
    <dbReference type="NCBI Taxonomy" id="410659"/>
    <lineage>
        <taxon>unclassified sequences</taxon>
        <taxon>metagenomes</taxon>
        <taxon>ecological metagenomes</taxon>
    </lineage>
</organism>
<accession>E6PY19</accession>
<gene>
    <name evidence="1" type="ORF">CARN3_0785</name>
</gene>
<dbReference type="EMBL" id="CABN01000057">
    <property type="protein sequence ID" value="CBH99828.1"/>
    <property type="molecule type" value="Genomic_DNA"/>
</dbReference>
<reference evidence="1" key="1">
    <citation type="submission" date="2009-10" db="EMBL/GenBank/DDBJ databases">
        <title>Diversity of trophic interactions inside an arsenic-rich microbial ecosystem.</title>
        <authorList>
            <person name="Bertin P.N."/>
            <person name="Heinrich-Salmeron A."/>
            <person name="Pelletier E."/>
            <person name="Goulhen-Chollet F."/>
            <person name="Arsene-Ploetze F."/>
            <person name="Gallien S."/>
            <person name="Calteau A."/>
            <person name="Vallenet D."/>
            <person name="Casiot C."/>
            <person name="Chane-Woon-Ming B."/>
            <person name="Giloteaux L."/>
            <person name="Barakat M."/>
            <person name="Bonnefoy V."/>
            <person name="Bruneel O."/>
            <person name="Chandler M."/>
            <person name="Cleiss J."/>
            <person name="Duran R."/>
            <person name="Elbaz-Poulichet F."/>
            <person name="Fonknechten N."/>
            <person name="Lauga B."/>
            <person name="Mornico D."/>
            <person name="Ortet P."/>
            <person name="Schaeffer C."/>
            <person name="Siguier P."/>
            <person name="Alexander Thil Smith A."/>
            <person name="Van Dorsselaer A."/>
            <person name="Weissenbach J."/>
            <person name="Medigue C."/>
            <person name="Le Paslier D."/>
        </authorList>
    </citation>
    <scope>NUCLEOTIDE SEQUENCE</scope>
</reference>
<dbReference type="AlphaFoldDB" id="E6PY19"/>